<organism evidence="3 4">
    <name type="scientific">Klenkia terrae</name>
    <dbReference type="NCBI Taxonomy" id="1052259"/>
    <lineage>
        <taxon>Bacteria</taxon>
        <taxon>Bacillati</taxon>
        <taxon>Actinomycetota</taxon>
        <taxon>Actinomycetes</taxon>
        <taxon>Geodermatophilales</taxon>
        <taxon>Geodermatophilaceae</taxon>
        <taxon>Klenkia</taxon>
    </lineage>
</organism>
<evidence type="ECO:0000313" key="3">
    <source>
        <dbReference type="EMBL" id="MEI4281192.1"/>
    </source>
</evidence>
<keyword evidence="4" id="KW-1185">Reference proteome</keyword>
<proteinExistence type="predicted"/>
<dbReference type="EC" id="2.4.-.-" evidence="3"/>
<dbReference type="CDD" id="cd03789">
    <property type="entry name" value="GT9_LPS_heptosyltransferase"/>
    <property type="match status" value="1"/>
</dbReference>
<accession>A0ABU8EC42</accession>
<comment type="caution">
    <text evidence="3">The sequence shown here is derived from an EMBL/GenBank/DDBJ whole genome shotgun (WGS) entry which is preliminary data.</text>
</comment>
<reference evidence="3 4" key="1">
    <citation type="submission" date="2024-03" db="EMBL/GenBank/DDBJ databases">
        <title>Draft genome sequence of Klenkia terrae.</title>
        <authorList>
            <person name="Duangmal K."/>
            <person name="Chantavorakit T."/>
        </authorList>
    </citation>
    <scope>NUCLEOTIDE SEQUENCE [LARGE SCALE GENOMIC DNA]</scope>
    <source>
        <strain evidence="3 4">JCM 17786</strain>
    </source>
</reference>
<evidence type="ECO:0000256" key="1">
    <source>
        <dbReference type="ARBA" id="ARBA00022676"/>
    </source>
</evidence>
<dbReference type="Pfam" id="PF01075">
    <property type="entry name" value="Glyco_transf_9"/>
    <property type="match status" value="1"/>
</dbReference>
<dbReference type="Gene3D" id="3.40.50.2000">
    <property type="entry name" value="Glycogen Phosphorylase B"/>
    <property type="match status" value="2"/>
</dbReference>
<dbReference type="InterPro" id="IPR051199">
    <property type="entry name" value="LPS_LOS_Heptosyltrfase"/>
</dbReference>
<evidence type="ECO:0000256" key="2">
    <source>
        <dbReference type="ARBA" id="ARBA00022679"/>
    </source>
</evidence>
<evidence type="ECO:0000313" key="4">
    <source>
        <dbReference type="Proteomes" id="UP001373496"/>
    </source>
</evidence>
<dbReference type="GO" id="GO:0016757">
    <property type="term" value="F:glycosyltransferase activity"/>
    <property type="evidence" value="ECO:0007669"/>
    <property type="project" value="UniProtKB-KW"/>
</dbReference>
<dbReference type="SUPFAM" id="SSF53756">
    <property type="entry name" value="UDP-Glycosyltransferase/glycogen phosphorylase"/>
    <property type="match status" value="1"/>
</dbReference>
<dbReference type="PANTHER" id="PTHR30160:SF1">
    <property type="entry name" value="LIPOPOLYSACCHARIDE 1,2-N-ACETYLGLUCOSAMINETRANSFERASE-RELATED"/>
    <property type="match status" value="1"/>
</dbReference>
<gene>
    <name evidence="3" type="ORF">UXQ13_22155</name>
</gene>
<dbReference type="PANTHER" id="PTHR30160">
    <property type="entry name" value="TETRAACYLDISACCHARIDE 4'-KINASE-RELATED"/>
    <property type="match status" value="1"/>
</dbReference>
<sequence>MSTCVVLRAIGLGDLLAGLPAMAVLRRALPGWQVVAAVPGRFAGVLTGAGLADVVVPTEGLDDVRGLPAEPELAVDLHGNGPASRAPLLALDPGRLIGYVRPGEVPTPDRSVWDDDEHEVARWCRLLAEHLPGAGAAPPVWGLLPDPRPVRPRSTVVHPGAASGSRRWPVDRWAAVARALADDGHRVVVTGTPGEQDLVDAVAGAARAVAATDLSVEGLFGLVAGARLVLSGDTGTAHVASAFGTPSVVLCGPVSPARWGPPSRDRHRVLWPADDPRYRGDPHGAALDPVLARTTVADVLACAREVAA</sequence>
<keyword evidence="2 3" id="KW-0808">Transferase</keyword>
<keyword evidence="1 3" id="KW-0328">Glycosyltransferase</keyword>
<dbReference type="EMBL" id="JBAPLV010000040">
    <property type="protein sequence ID" value="MEI4281192.1"/>
    <property type="molecule type" value="Genomic_DNA"/>
</dbReference>
<protein>
    <submittedName>
        <fullName evidence="3">Glycosyltransferase family 9 protein</fullName>
        <ecNumber evidence="3">2.4.-.-</ecNumber>
    </submittedName>
</protein>
<dbReference type="Proteomes" id="UP001373496">
    <property type="component" value="Unassembled WGS sequence"/>
</dbReference>
<name>A0ABU8EC42_9ACTN</name>
<dbReference type="RefSeq" id="WP_225235460.1">
    <property type="nucleotide sequence ID" value="NZ_JBAPLV010000040.1"/>
</dbReference>
<dbReference type="InterPro" id="IPR002201">
    <property type="entry name" value="Glyco_trans_9"/>
</dbReference>